<evidence type="ECO:0000313" key="2">
    <source>
        <dbReference type="Proteomes" id="UP000765509"/>
    </source>
</evidence>
<accession>A0A9Q3FG50</accession>
<name>A0A9Q3FG50_9BASI</name>
<dbReference type="OrthoDB" id="3929326at2759"/>
<reference evidence="1" key="1">
    <citation type="submission" date="2021-03" db="EMBL/GenBank/DDBJ databases">
        <title>Draft genome sequence of rust myrtle Austropuccinia psidii MF-1, a brazilian biotype.</title>
        <authorList>
            <person name="Quecine M.C."/>
            <person name="Pachon D.M.R."/>
            <person name="Bonatelli M.L."/>
            <person name="Correr F.H."/>
            <person name="Franceschini L.M."/>
            <person name="Leite T.F."/>
            <person name="Margarido G.R.A."/>
            <person name="Almeida C.A."/>
            <person name="Ferrarezi J.A."/>
            <person name="Labate C.A."/>
        </authorList>
    </citation>
    <scope>NUCLEOTIDE SEQUENCE</scope>
    <source>
        <strain evidence="1">MF-1</strain>
    </source>
</reference>
<keyword evidence="2" id="KW-1185">Reference proteome</keyword>
<proteinExistence type="predicted"/>
<dbReference type="Proteomes" id="UP000765509">
    <property type="component" value="Unassembled WGS sequence"/>
</dbReference>
<protein>
    <submittedName>
        <fullName evidence="1">Uncharacterized protein</fullName>
    </submittedName>
</protein>
<dbReference type="EMBL" id="AVOT02042414">
    <property type="protein sequence ID" value="MBW0537817.1"/>
    <property type="molecule type" value="Genomic_DNA"/>
</dbReference>
<comment type="caution">
    <text evidence="1">The sequence shown here is derived from an EMBL/GenBank/DDBJ whole genome shotgun (WGS) entry which is preliminary data.</text>
</comment>
<gene>
    <name evidence="1" type="ORF">O181_077532</name>
</gene>
<sequence length="172" mass="20283">MLEKGWNPRLTYDTLKKDLVDIHPTESSFKLILEKERHHANRFMQDSFKYPKERWDKRHKPPEFKIGDLVLVSTINLNNIKVPNKLNDSFAGPFMRKALHVPYSVQLQLTGELMNKHPNFAVSLIEPYSSSDKDLFPLRNKPPLEIPPLEEAEEKKIIKVVKDRRTRNKKER</sequence>
<organism evidence="1 2">
    <name type="scientific">Austropuccinia psidii MF-1</name>
    <dbReference type="NCBI Taxonomy" id="1389203"/>
    <lineage>
        <taxon>Eukaryota</taxon>
        <taxon>Fungi</taxon>
        <taxon>Dikarya</taxon>
        <taxon>Basidiomycota</taxon>
        <taxon>Pucciniomycotina</taxon>
        <taxon>Pucciniomycetes</taxon>
        <taxon>Pucciniales</taxon>
        <taxon>Sphaerophragmiaceae</taxon>
        <taxon>Austropuccinia</taxon>
    </lineage>
</organism>
<dbReference type="AlphaFoldDB" id="A0A9Q3FG50"/>
<evidence type="ECO:0000313" key="1">
    <source>
        <dbReference type="EMBL" id="MBW0537817.1"/>
    </source>
</evidence>